<dbReference type="InterPro" id="IPR036188">
    <property type="entry name" value="FAD/NAD-bd_sf"/>
</dbReference>
<dbReference type="EMBL" id="VLLF01000002">
    <property type="protein sequence ID" value="TWI90483.1"/>
    <property type="molecule type" value="Genomic_DNA"/>
</dbReference>
<gene>
    <name evidence="3" type="ORF">JM93_01465</name>
</gene>
<dbReference type="OrthoDB" id="9805337at2"/>
<evidence type="ECO:0000313" key="4">
    <source>
        <dbReference type="Proteomes" id="UP000320593"/>
    </source>
</evidence>
<keyword evidence="4" id="KW-1185">Reference proteome</keyword>
<comment type="caution">
    <text evidence="3">The sequence shown here is derived from an EMBL/GenBank/DDBJ whole genome shotgun (WGS) entry which is preliminary data.</text>
</comment>
<name>A0A562TAN9_9HYPH</name>
<dbReference type="Proteomes" id="UP000320593">
    <property type="component" value="Unassembled WGS sequence"/>
</dbReference>
<dbReference type="GO" id="GO:0016491">
    <property type="term" value="F:oxidoreductase activity"/>
    <property type="evidence" value="ECO:0007669"/>
    <property type="project" value="UniProtKB-KW"/>
</dbReference>
<organism evidence="3 4">
    <name type="scientific">Roseibium hamelinense</name>
    <dbReference type="NCBI Taxonomy" id="150831"/>
    <lineage>
        <taxon>Bacteria</taxon>
        <taxon>Pseudomonadati</taxon>
        <taxon>Pseudomonadota</taxon>
        <taxon>Alphaproteobacteria</taxon>
        <taxon>Hyphomicrobiales</taxon>
        <taxon>Stappiaceae</taxon>
        <taxon>Roseibium</taxon>
    </lineage>
</organism>
<dbReference type="SUPFAM" id="SSF51905">
    <property type="entry name" value="FAD/NAD(P)-binding domain"/>
    <property type="match status" value="1"/>
</dbReference>
<dbReference type="Pfam" id="PF01266">
    <property type="entry name" value="DAO"/>
    <property type="match status" value="1"/>
</dbReference>
<dbReference type="Gene3D" id="3.30.9.10">
    <property type="entry name" value="D-Amino Acid Oxidase, subunit A, domain 2"/>
    <property type="match status" value="1"/>
</dbReference>
<protein>
    <submittedName>
        <fullName evidence="3">D-amino-acid dehydrogenase</fullName>
    </submittedName>
</protein>
<evidence type="ECO:0000256" key="1">
    <source>
        <dbReference type="ARBA" id="ARBA00023002"/>
    </source>
</evidence>
<dbReference type="PANTHER" id="PTHR13847:SF289">
    <property type="entry name" value="GLYCINE OXIDASE"/>
    <property type="match status" value="1"/>
</dbReference>
<dbReference type="SUPFAM" id="SSF54373">
    <property type="entry name" value="FAD-linked reductases, C-terminal domain"/>
    <property type="match status" value="1"/>
</dbReference>
<reference evidence="3 4" key="1">
    <citation type="submission" date="2019-07" db="EMBL/GenBank/DDBJ databases">
        <title>Genomic Encyclopedia of Archaeal and Bacterial Type Strains, Phase II (KMG-II): from individual species to whole genera.</title>
        <authorList>
            <person name="Goeker M."/>
        </authorList>
    </citation>
    <scope>NUCLEOTIDE SEQUENCE [LARGE SCALE GENOMIC DNA]</scope>
    <source>
        <strain evidence="3 4">ATCC BAA-252</strain>
    </source>
</reference>
<proteinExistence type="predicted"/>
<sequence length="414" mass="45721">MQKFDAIVLGAGIVGVSTAVHLQKRGVRTALVDRTHPGEETSYGNAGIIERNGFVPHGFPRSPSVLAAIIFKQSIAANYDLGTVFKRAPWLWQLYKQGGKEQVQAYAHAAGALRKVALDEHRALARPSNADRFYRSTGWLSLYRSLRSFNADEAERHYARIFGVEYQELSAGEINSVEPGIRAGKMLGVHWPETESVSNPGAVTNAFWRYFIQIGGQFFYGDGERLEAKRSHWRLTATRDVIDAKELVVALGPWSGTWLAQMDEHYPMAVKRGYHQHFRPVSGGSLSRPVVDMDNGYALTPMDQGIRLTTGVEFAQRDAPPTPVQLIQAKRAASSFLTLGRALDEDPWMGCRPCMPDGLPVIGLSPRTEGLWFNFGHGHAGFTLGPATGRLLAELMTGQPCCVDPVPYSPLRFI</sequence>
<dbReference type="InterPro" id="IPR006076">
    <property type="entry name" value="FAD-dep_OxRdtase"/>
</dbReference>
<accession>A0A562TAN9</accession>
<evidence type="ECO:0000259" key="2">
    <source>
        <dbReference type="Pfam" id="PF01266"/>
    </source>
</evidence>
<dbReference type="RefSeq" id="WP_145341687.1">
    <property type="nucleotide sequence ID" value="NZ_SMLY01000085.1"/>
</dbReference>
<keyword evidence="1" id="KW-0560">Oxidoreductase</keyword>
<dbReference type="GO" id="GO:0005737">
    <property type="term" value="C:cytoplasm"/>
    <property type="evidence" value="ECO:0007669"/>
    <property type="project" value="TreeGrafter"/>
</dbReference>
<dbReference type="Gene3D" id="3.50.50.60">
    <property type="entry name" value="FAD/NAD(P)-binding domain"/>
    <property type="match status" value="2"/>
</dbReference>
<evidence type="ECO:0000313" key="3">
    <source>
        <dbReference type="EMBL" id="TWI90483.1"/>
    </source>
</evidence>
<dbReference type="AlphaFoldDB" id="A0A562TAN9"/>
<feature type="domain" description="FAD dependent oxidoreductase" evidence="2">
    <location>
        <begin position="5"/>
        <end position="395"/>
    </location>
</feature>
<dbReference type="PANTHER" id="PTHR13847">
    <property type="entry name" value="SARCOSINE DEHYDROGENASE-RELATED"/>
    <property type="match status" value="1"/>
</dbReference>